<name>A0A4S8QG78_9ACTN</name>
<comment type="caution">
    <text evidence="2">The sequence shown here is derived from an EMBL/GenBank/DDBJ whole genome shotgun (WGS) entry which is preliminary data.</text>
</comment>
<keyword evidence="1" id="KW-1133">Transmembrane helix</keyword>
<reference evidence="2 3" key="2">
    <citation type="submission" date="2019-05" db="EMBL/GenBank/DDBJ databases">
        <title>Glycomyces buryatensis sp. nov.</title>
        <authorList>
            <person name="Nikitina E."/>
        </authorList>
    </citation>
    <scope>NUCLEOTIDE SEQUENCE [LARGE SCALE GENOMIC DNA]</scope>
    <source>
        <strain evidence="2 3">18</strain>
    </source>
</reference>
<feature type="transmembrane region" description="Helical" evidence="1">
    <location>
        <begin position="51"/>
        <end position="69"/>
    </location>
</feature>
<dbReference type="AlphaFoldDB" id="A0A4S8QG78"/>
<feature type="transmembrane region" description="Helical" evidence="1">
    <location>
        <begin position="28"/>
        <end position="45"/>
    </location>
</feature>
<evidence type="ECO:0000313" key="3">
    <source>
        <dbReference type="Proteomes" id="UP000308760"/>
    </source>
</evidence>
<accession>A0A4S8QG78</accession>
<dbReference type="EMBL" id="STGY01000065">
    <property type="protein sequence ID" value="THV39654.1"/>
    <property type="molecule type" value="Genomic_DNA"/>
</dbReference>
<organism evidence="2 3">
    <name type="scientific">Glycomyces buryatensis</name>
    <dbReference type="NCBI Taxonomy" id="2570927"/>
    <lineage>
        <taxon>Bacteria</taxon>
        <taxon>Bacillati</taxon>
        <taxon>Actinomycetota</taxon>
        <taxon>Actinomycetes</taxon>
        <taxon>Glycomycetales</taxon>
        <taxon>Glycomycetaceae</taxon>
        <taxon>Glycomyces</taxon>
    </lineage>
</organism>
<evidence type="ECO:0000256" key="1">
    <source>
        <dbReference type="SAM" id="Phobius"/>
    </source>
</evidence>
<proteinExistence type="predicted"/>
<dbReference type="RefSeq" id="WP_136535821.1">
    <property type="nucleotide sequence ID" value="NZ_STGY01000065.1"/>
</dbReference>
<protein>
    <submittedName>
        <fullName evidence="2">Uncharacterized protein</fullName>
    </submittedName>
</protein>
<keyword evidence="1" id="KW-0472">Membrane</keyword>
<evidence type="ECO:0000313" key="2">
    <source>
        <dbReference type="EMBL" id="THV39654.1"/>
    </source>
</evidence>
<gene>
    <name evidence="2" type="ORF">FAB82_17445</name>
</gene>
<sequence length="70" mass="7298">MSPTQHDHTTGADEATQLVRKAPRFQRTQIALIVGSALALAALRSTTGRTVLLLGAAGLTGCVSWGLLAR</sequence>
<keyword evidence="3" id="KW-1185">Reference proteome</keyword>
<dbReference type="Proteomes" id="UP000308760">
    <property type="component" value="Unassembled WGS sequence"/>
</dbReference>
<reference evidence="3" key="1">
    <citation type="submission" date="2019-04" db="EMBL/GenBank/DDBJ databases">
        <title>Nocardioides xinjiangensis sp. nov.</title>
        <authorList>
            <person name="Liu S."/>
        </authorList>
    </citation>
    <scope>NUCLEOTIDE SEQUENCE [LARGE SCALE GENOMIC DNA]</scope>
    <source>
        <strain evidence="3">18</strain>
    </source>
</reference>
<keyword evidence="1" id="KW-0812">Transmembrane</keyword>